<feature type="active site" description="Proton acceptor" evidence="6">
    <location>
        <position position="23"/>
    </location>
</feature>
<dbReference type="Gene3D" id="3.30.479.10">
    <property type="entry name" value="6-pyruvoyl tetrahydropterin synthase/QueD"/>
    <property type="match status" value="1"/>
</dbReference>
<evidence type="ECO:0000256" key="1">
    <source>
        <dbReference type="ARBA" id="ARBA00005061"/>
    </source>
</evidence>
<dbReference type="Pfam" id="PF01242">
    <property type="entry name" value="PTPS"/>
    <property type="match status" value="1"/>
</dbReference>
<dbReference type="EMBL" id="CP048877">
    <property type="protein sequence ID" value="QIJ72572.1"/>
    <property type="molecule type" value="Genomic_DNA"/>
</dbReference>
<keyword evidence="5 7" id="KW-0862">Zinc</keyword>
<keyword evidence="9" id="KW-1185">Reference proteome</keyword>
<sequence>MFEIKIRDDFSAAHHLRDYPGNCERPHGHNWSVEVAVFCERLDSLGMGIDFREVKGALKEVLRELDHHNLNEIPPFAQRNPSSENIAVYIFEEMARRIDRPGIKISAVTVCETPRSCVTYYGPKS</sequence>
<keyword evidence="5" id="KW-0671">Queuosine biosynthesis</keyword>
<dbReference type="GO" id="GO:0046872">
    <property type="term" value="F:metal ion binding"/>
    <property type="evidence" value="ECO:0007669"/>
    <property type="project" value="UniProtKB-KW"/>
</dbReference>
<evidence type="ECO:0000313" key="8">
    <source>
        <dbReference type="EMBL" id="QIJ72572.1"/>
    </source>
</evidence>
<dbReference type="InterPro" id="IPR007115">
    <property type="entry name" value="6-PTP_synth/QueD"/>
</dbReference>
<feature type="binding site" evidence="7">
    <location>
        <position position="27"/>
    </location>
    <ligand>
        <name>Zn(2+)</name>
        <dbReference type="ChEBI" id="CHEBI:29105"/>
    </ligand>
</feature>
<evidence type="ECO:0000256" key="2">
    <source>
        <dbReference type="ARBA" id="ARBA00008900"/>
    </source>
</evidence>
<feature type="binding site" evidence="7">
    <location>
        <position position="29"/>
    </location>
    <ligand>
        <name>Zn(2+)</name>
        <dbReference type="ChEBI" id="CHEBI:29105"/>
    </ligand>
</feature>
<organism evidence="8 9">
    <name type="scientific">Thermosulfuriphilus ammonigenes</name>
    <dbReference type="NCBI Taxonomy" id="1936021"/>
    <lineage>
        <taxon>Bacteria</taxon>
        <taxon>Pseudomonadati</taxon>
        <taxon>Thermodesulfobacteriota</taxon>
        <taxon>Thermodesulfobacteria</taxon>
        <taxon>Thermodesulfobacteriales</taxon>
        <taxon>Thermodesulfobacteriaceae</taxon>
        <taxon>Thermosulfuriphilus</taxon>
    </lineage>
</organism>
<evidence type="ECO:0000256" key="3">
    <source>
        <dbReference type="ARBA" id="ARBA00018141"/>
    </source>
</evidence>
<dbReference type="PANTHER" id="PTHR12589">
    <property type="entry name" value="PYRUVOYL TETRAHYDROBIOPTERIN SYNTHASE"/>
    <property type="match status" value="1"/>
</dbReference>
<comment type="cofactor">
    <cofactor evidence="5 7">
        <name>Zn(2+)</name>
        <dbReference type="ChEBI" id="CHEBI:29105"/>
    </cofactor>
    <text evidence="5 7">Binds 1 zinc ion per subunit.</text>
</comment>
<dbReference type="PANTHER" id="PTHR12589:SF8">
    <property type="entry name" value="6-CARBOXY-5,6,7,8-TETRAHYDROPTERIN SYNTHASE"/>
    <property type="match status" value="1"/>
</dbReference>
<comment type="pathway">
    <text evidence="1 5">Purine metabolism; 7-cyano-7-deazaguanine biosynthesis.</text>
</comment>
<comment type="catalytic activity">
    <reaction evidence="4 5">
        <text>7,8-dihydroneopterin 3'-triphosphate + H2O = 6-carboxy-5,6,7,8-tetrahydropterin + triphosphate + acetaldehyde + 2 H(+)</text>
        <dbReference type="Rhea" id="RHEA:27966"/>
        <dbReference type="ChEBI" id="CHEBI:15343"/>
        <dbReference type="ChEBI" id="CHEBI:15377"/>
        <dbReference type="ChEBI" id="CHEBI:15378"/>
        <dbReference type="ChEBI" id="CHEBI:18036"/>
        <dbReference type="ChEBI" id="CHEBI:58462"/>
        <dbReference type="ChEBI" id="CHEBI:61032"/>
        <dbReference type="EC" id="4.1.2.50"/>
    </reaction>
</comment>
<gene>
    <name evidence="8" type="primary">queD</name>
    <name evidence="8" type="ORF">G4V39_09940</name>
</gene>
<dbReference type="EC" id="4.-.-.-" evidence="5"/>
<dbReference type="AlphaFoldDB" id="A0A6G7PY34"/>
<comment type="similarity">
    <text evidence="2 5">Belongs to the PTPS family. QueD subfamily.</text>
</comment>
<dbReference type="InterPro" id="IPR038418">
    <property type="entry name" value="6-PTP_synth/QueD_sf"/>
</dbReference>
<evidence type="ECO:0000256" key="4">
    <source>
        <dbReference type="ARBA" id="ARBA00048807"/>
    </source>
</evidence>
<dbReference type="RefSeq" id="WP_166032789.1">
    <property type="nucleotide sequence ID" value="NZ_CP048877.1"/>
</dbReference>
<dbReference type="NCBIfam" id="TIGR03367">
    <property type="entry name" value="queuosine_QueD"/>
    <property type="match status" value="1"/>
</dbReference>
<dbReference type="Proteomes" id="UP000502179">
    <property type="component" value="Chromosome"/>
</dbReference>
<dbReference type="UniPathway" id="UPA00391"/>
<dbReference type="GO" id="GO:0070497">
    <property type="term" value="F:6-carboxytetrahydropterin synthase activity"/>
    <property type="evidence" value="ECO:0007669"/>
    <property type="project" value="UniProtKB-EC"/>
</dbReference>
<evidence type="ECO:0000313" key="9">
    <source>
        <dbReference type="Proteomes" id="UP000502179"/>
    </source>
</evidence>
<feature type="active site" description="Charge relay system" evidence="6">
    <location>
        <position position="112"/>
    </location>
</feature>
<keyword evidence="5 7" id="KW-0479">Metal-binding</keyword>
<evidence type="ECO:0000256" key="6">
    <source>
        <dbReference type="PIRSR" id="PIRSR006113-1"/>
    </source>
</evidence>
<feature type="active site" description="Charge relay system" evidence="6">
    <location>
        <position position="67"/>
    </location>
</feature>
<evidence type="ECO:0000256" key="7">
    <source>
        <dbReference type="PIRSR" id="PIRSR006113-2"/>
    </source>
</evidence>
<dbReference type="PIRSF" id="PIRSF006113">
    <property type="entry name" value="PTP_synth"/>
    <property type="match status" value="1"/>
</dbReference>
<protein>
    <recommendedName>
        <fullName evidence="3 5">6-carboxy-5,6,7,8-tetrahydropterin synthase</fullName>
        <ecNumber evidence="5">4.-.-.-</ecNumber>
    </recommendedName>
</protein>
<proteinExistence type="inferred from homology"/>
<dbReference type="KEGG" id="tav:G4V39_09940"/>
<feature type="binding site" evidence="7">
    <location>
        <position position="14"/>
    </location>
    <ligand>
        <name>Zn(2+)</name>
        <dbReference type="ChEBI" id="CHEBI:29105"/>
    </ligand>
</feature>
<evidence type="ECO:0000256" key="5">
    <source>
        <dbReference type="PIRNR" id="PIRNR006113"/>
    </source>
</evidence>
<reference evidence="8 9" key="1">
    <citation type="submission" date="2020-02" db="EMBL/GenBank/DDBJ databases">
        <title>Genome analysis of Thermosulfuriphilus ammonigenes ST65T, an anaerobic thermophilic chemolithoautotrophic bacterium isolated from a deep-sea hydrothermal vent.</title>
        <authorList>
            <person name="Slobodkina G."/>
            <person name="Allioux M."/>
            <person name="Merkel A."/>
            <person name="Alain K."/>
            <person name="Jebbar M."/>
            <person name="Slobodkin A."/>
        </authorList>
    </citation>
    <scope>NUCLEOTIDE SEQUENCE [LARGE SCALE GENOMIC DNA]</scope>
    <source>
        <strain evidence="8 9">ST65</strain>
    </source>
</reference>
<keyword evidence="5" id="KW-0456">Lyase</keyword>
<name>A0A6G7PY34_9BACT</name>
<dbReference type="SUPFAM" id="SSF55620">
    <property type="entry name" value="Tetrahydrobiopterin biosynthesis enzymes-like"/>
    <property type="match status" value="1"/>
</dbReference>
<accession>A0A6G7PY34</accession>
<dbReference type="GO" id="GO:0008616">
    <property type="term" value="P:tRNA queuosine(34) biosynthetic process"/>
    <property type="evidence" value="ECO:0007669"/>
    <property type="project" value="UniProtKB-KW"/>
</dbReference>